<proteinExistence type="predicted"/>
<evidence type="ECO:0000313" key="2">
    <source>
        <dbReference type="Proteomes" id="UP000256294"/>
    </source>
</evidence>
<dbReference type="Proteomes" id="UP000256294">
    <property type="component" value="Unassembled WGS sequence"/>
</dbReference>
<accession>A0A3D9UBY9</accession>
<dbReference type="InterPro" id="IPR038625">
    <property type="entry name" value="R_equi_Vir_sf"/>
</dbReference>
<evidence type="ECO:0000313" key="1">
    <source>
        <dbReference type="EMBL" id="REF27028.1"/>
    </source>
</evidence>
<organism evidence="1 2">
    <name type="scientific">Xenorhabdus cabanillasii</name>
    <dbReference type="NCBI Taxonomy" id="351673"/>
    <lineage>
        <taxon>Bacteria</taxon>
        <taxon>Pseudomonadati</taxon>
        <taxon>Pseudomonadota</taxon>
        <taxon>Gammaproteobacteria</taxon>
        <taxon>Enterobacterales</taxon>
        <taxon>Morganellaceae</taxon>
        <taxon>Xenorhabdus</taxon>
    </lineage>
</organism>
<dbReference type="AlphaFoldDB" id="A0A3D9UBY9"/>
<name>A0A3D9UBY9_9GAMM</name>
<keyword evidence="2" id="KW-1185">Reference proteome</keyword>
<protein>
    <submittedName>
        <fullName evidence="1">Virulence-associated protein</fullName>
    </submittedName>
</protein>
<dbReference type="EMBL" id="QTUB01000001">
    <property type="protein sequence ID" value="REF27028.1"/>
    <property type="molecule type" value="Genomic_DNA"/>
</dbReference>
<dbReference type="InterPro" id="IPR008810">
    <property type="entry name" value="R_equi_Vir"/>
</dbReference>
<gene>
    <name evidence="1" type="ORF">BDD26_1752</name>
</gene>
<dbReference type="Gene3D" id="2.40.128.480">
    <property type="entry name" value="Rhodococcus equi virulence-associated protein"/>
    <property type="match status" value="1"/>
</dbReference>
<comment type="caution">
    <text evidence="1">The sequence shown here is derived from an EMBL/GenBank/DDBJ whole genome shotgun (WGS) entry which is preliminary data.</text>
</comment>
<sequence>MSTGINESEIKLQIVQAFSTAMKDKLDQNKIDEICKAFVLIETSSFYKATFSISSLIFETHITVYLSSTDRTFNGKGDALGTLGWGKYWGKCYTSDYEKLLRYRTNYWANTFVVDAGILFFDEHNALLGFFIGTGASTVVSGIEACVYHEKMARGMFFIFDLYGKIYFSTIKVLV</sequence>
<dbReference type="Pfam" id="PF05526">
    <property type="entry name" value="R_equi_Vir"/>
    <property type="match status" value="1"/>
</dbReference>
<reference evidence="1 2" key="1">
    <citation type="submission" date="2018-08" db="EMBL/GenBank/DDBJ databases">
        <title>Genomic Encyclopedia of Archaeal and Bacterial Type Strains, Phase II (KMG-II): from individual species to whole genera.</title>
        <authorList>
            <person name="Goeker M."/>
        </authorList>
    </citation>
    <scope>NUCLEOTIDE SEQUENCE [LARGE SCALE GENOMIC DNA]</scope>
    <source>
        <strain evidence="1 2">DSM 17905</strain>
    </source>
</reference>
<dbReference type="RefSeq" id="WP_038259750.1">
    <property type="nucleotide sequence ID" value="NZ_QTUB01000001.1"/>
</dbReference>